<feature type="domain" description="G-protein coupled receptors family 1 profile" evidence="6">
    <location>
        <begin position="36"/>
        <end position="307"/>
    </location>
</feature>
<dbReference type="Gene3D" id="1.20.1070.10">
    <property type="entry name" value="Rhodopsin 7-helix transmembrane proteins"/>
    <property type="match status" value="1"/>
</dbReference>
<dbReference type="GO" id="GO:0007189">
    <property type="term" value="P:adenylate cyclase-activating G protein-coupled receptor signaling pathway"/>
    <property type="evidence" value="ECO:0007669"/>
    <property type="project" value="TreeGrafter"/>
</dbReference>
<feature type="transmembrane region" description="Helical" evidence="5">
    <location>
        <begin position="242"/>
        <end position="267"/>
    </location>
</feature>
<dbReference type="PROSITE" id="PS50262">
    <property type="entry name" value="G_PROTEIN_RECEP_F1_2"/>
    <property type="match status" value="1"/>
</dbReference>
<dbReference type="SUPFAM" id="SSF81321">
    <property type="entry name" value="Family A G protein-coupled receptor-like"/>
    <property type="match status" value="1"/>
</dbReference>
<dbReference type="PANTHER" id="PTHR23112">
    <property type="entry name" value="G PROTEIN-COUPLED RECEPTOR 157-RELATED"/>
    <property type="match status" value="1"/>
</dbReference>
<feature type="transmembrane region" description="Helical" evidence="5">
    <location>
        <begin position="195"/>
        <end position="221"/>
    </location>
</feature>
<name>A0A0V0QF57_PSEPJ</name>
<dbReference type="AlphaFoldDB" id="A0A0V0QF57"/>
<accession>A0A0V0QF57</accession>
<evidence type="ECO:0000256" key="5">
    <source>
        <dbReference type="SAM" id="Phobius"/>
    </source>
</evidence>
<keyword evidence="4 5" id="KW-0472">Membrane</keyword>
<feature type="transmembrane region" description="Helical" evidence="5">
    <location>
        <begin position="22"/>
        <end position="45"/>
    </location>
</feature>
<comment type="caution">
    <text evidence="7">The sequence shown here is derived from an EMBL/GenBank/DDBJ whole genome shotgun (WGS) entry which is preliminary data.</text>
</comment>
<dbReference type="GO" id="GO:0004930">
    <property type="term" value="F:G protein-coupled receptor activity"/>
    <property type="evidence" value="ECO:0007669"/>
    <property type="project" value="TreeGrafter"/>
</dbReference>
<dbReference type="InterPro" id="IPR017452">
    <property type="entry name" value="GPCR_Rhodpsn_7TM"/>
</dbReference>
<organism evidence="7 8">
    <name type="scientific">Pseudocohnilembus persalinus</name>
    <name type="common">Ciliate</name>
    <dbReference type="NCBI Taxonomy" id="266149"/>
    <lineage>
        <taxon>Eukaryota</taxon>
        <taxon>Sar</taxon>
        <taxon>Alveolata</taxon>
        <taxon>Ciliophora</taxon>
        <taxon>Intramacronucleata</taxon>
        <taxon>Oligohymenophorea</taxon>
        <taxon>Scuticociliatia</taxon>
        <taxon>Philasterida</taxon>
        <taxon>Pseudocohnilembidae</taxon>
        <taxon>Pseudocohnilembus</taxon>
    </lineage>
</organism>
<dbReference type="GO" id="GO:0005886">
    <property type="term" value="C:plasma membrane"/>
    <property type="evidence" value="ECO:0007669"/>
    <property type="project" value="TreeGrafter"/>
</dbReference>
<keyword evidence="8" id="KW-1185">Reference proteome</keyword>
<comment type="subcellular location">
    <subcellularLocation>
        <location evidence="1">Membrane</location>
        <topology evidence="1">Multi-pass membrane protein</topology>
    </subcellularLocation>
</comment>
<evidence type="ECO:0000313" key="7">
    <source>
        <dbReference type="EMBL" id="KRX00813.1"/>
    </source>
</evidence>
<dbReference type="InterPro" id="IPR022343">
    <property type="entry name" value="GCR1-cAMP_receptor"/>
</dbReference>
<reference evidence="7 8" key="1">
    <citation type="journal article" date="2015" name="Sci. Rep.">
        <title>Genome of the facultative scuticociliatosis pathogen Pseudocohnilembus persalinus provides insight into its virulence through horizontal gene transfer.</title>
        <authorList>
            <person name="Xiong J."/>
            <person name="Wang G."/>
            <person name="Cheng J."/>
            <person name="Tian M."/>
            <person name="Pan X."/>
            <person name="Warren A."/>
            <person name="Jiang C."/>
            <person name="Yuan D."/>
            <person name="Miao W."/>
        </authorList>
    </citation>
    <scope>NUCLEOTIDE SEQUENCE [LARGE SCALE GENOMIC DNA]</scope>
    <source>
        <strain evidence="7">36N120E</strain>
    </source>
</reference>
<feature type="transmembrane region" description="Helical" evidence="5">
    <location>
        <begin position="105"/>
        <end position="122"/>
    </location>
</feature>
<dbReference type="PRINTS" id="PR02001">
    <property type="entry name" value="GCR1CAMPR"/>
</dbReference>
<dbReference type="EMBL" id="LDAU01000181">
    <property type="protein sequence ID" value="KRX00813.1"/>
    <property type="molecule type" value="Genomic_DNA"/>
</dbReference>
<keyword evidence="2 5" id="KW-0812">Transmembrane</keyword>
<evidence type="ECO:0000313" key="8">
    <source>
        <dbReference type="Proteomes" id="UP000054937"/>
    </source>
</evidence>
<gene>
    <name evidence="7" type="ORF">PPERSA_01992</name>
</gene>
<evidence type="ECO:0000256" key="3">
    <source>
        <dbReference type="ARBA" id="ARBA00022989"/>
    </source>
</evidence>
<dbReference type="Proteomes" id="UP000054937">
    <property type="component" value="Unassembled WGS sequence"/>
</dbReference>
<feature type="transmembrane region" description="Helical" evidence="5">
    <location>
        <begin position="287"/>
        <end position="309"/>
    </location>
</feature>
<dbReference type="CDD" id="cd00637">
    <property type="entry name" value="7tm_classA_rhodopsin-like"/>
    <property type="match status" value="1"/>
</dbReference>
<evidence type="ECO:0000256" key="4">
    <source>
        <dbReference type="ARBA" id="ARBA00023136"/>
    </source>
</evidence>
<protein>
    <recommendedName>
        <fullName evidence="6">G-protein coupled receptors family 1 profile domain-containing protein</fullName>
    </recommendedName>
</protein>
<evidence type="ECO:0000259" key="6">
    <source>
        <dbReference type="PROSITE" id="PS50262"/>
    </source>
</evidence>
<keyword evidence="3 5" id="KW-1133">Transmembrane helix</keyword>
<evidence type="ECO:0000256" key="1">
    <source>
        <dbReference type="ARBA" id="ARBA00004141"/>
    </source>
</evidence>
<sequence length="430" mass="50225">MKFSYNLEQKSEKPIEIKFSGWLYVILICGIISLVTSLAVVIKFIKNSKNATYSSKIIVSLSIYNLIQGGIIIYSEIFALKQSTYDKFSPNLCIVQGFMRNYFDLSQQIFIFFLSYSIYRAVICQETFTYKQPIFFIVLTMLLTILGVCALPLIFGSYGPSMPGFQYSCQLKSWYNLSDSYKELLEQRGLKQKDYSVYVAILFRFILIIIPIPLIFSYQVYTAVKVRQNFQQWWSFDTEKQAFKTLVLLYPIAFLLSWAGTYILYFIETFKLGISNENSYQDTAWPYLYYIFRSLFALSGFFNSLIYGFNLTRLINKPQFSYKNYMGIKSGKISVMQSELLDSILEGNENYLIDYKKDKKTQTFNKNLFKTESSSNQTNTLQQNNNELYYSQLQTETLNEGSSQCVSQNNTNTTFLQQQKQQNQKRTIHF</sequence>
<feature type="transmembrane region" description="Helical" evidence="5">
    <location>
        <begin position="134"/>
        <end position="155"/>
    </location>
</feature>
<dbReference type="PANTHER" id="PTHR23112:SF0">
    <property type="entry name" value="TRANSMEMBRANE PROTEIN 116"/>
    <property type="match status" value="1"/>
</dbReference>
<evidence type="ECO:0000256" key="2">
    <source>
        <dbReference type="ARBA" id="ARBA00022692"/>
    </source>
</evidence>
<proteinExistence type="predicted"/>
<feature type="transmembrane region" description="Helical" evidence="5">
    <location>
        <begin position="57"/>
        <end position="80"/>
    </location>
</feature>
<dbReference type="InParanoid" id="A0A0V0QF57"/>